<feature type="compositionally biased region" description="Basic and acidic residues" evidence="1">
    <location>
        <begin position="417"/>
        <end position="429"/>
    </location>
</feature>
<proteinExistence type="predicted"/>
<feature type="compositionally biased region" description="Basic and acidic residues" evidence="1">
    <location>
        <begin position="443"/>
        <end position="454"/>
    </location>
</feature>
<evidence type="ECO:0000256" key="1">
    <source>
        <dbReference type="SAM" id="MobiDB-lite"/>
    </source>
</evidence>
<comment type="caution">
    <text evidence="2">The sequence shown here is derived from an EMBL/GenBank/DDBJ whole genome shotgun (WGS) entry which is preliminary data.</text>
</comment>
<evidence type="ECO:0000313" key="2">
    <source>
        <dbReference type="EMBL" id="OWM91362.1"/>
    </source>
</evidence>
<feature type="region of interest" description="Disordered" evidence="1">
    <location>
        <begin position="327"/>
        <end position="697"/>
    </location>
</feature>
<feature type="compositionally biased region" description="Polar residues" evidence="1">
    <location>
        <begin position="721"/>
        <end position="748"/>
    </location>
</feature>
<evidence type="ECO:0000313" key="3">
    <source>
        <dbReference type="Proteomes" id="UP000197138"/>
    </source>
</evidence>
<protein>
    <submittedName>
        <fullName evidence="2">Uncharacterized protein</fullName>
    </submittedName>
</protein>
<dbReference type="Proteomes" id="UP000197138">
    <property type="component" value="Unassembled WGS sequence"/>
</dbReference>
<dbReference type="AlphaFoldDB" id="A0A218Y4A1"/>
<accession>A0A218Y4A1</accession>
<feature type="compositionally biased region" description="Basic and acidic residues" evidence="1">
    <location>
        <begin position="397"/>
        <end position="410"/>
    </location>
</feature>
<feature type="compositionally biased region" description="Basic and acidic residues" evidence="1">
    <location>
        <begin position="464"/>
        <end position="512"/>
    </location>
</feature>
<feature type="compositionally biased region" description="Basic and acidic residues" evidence="1">
    <location>
        <begin position="606"/>
        <end position="654"/>
    </location>
</feature>
<dbReference type="GO" id="GO:0003743">
    <property type="term" value="F:translation initiation factor activity"/>
    <property type="evidence" value="ECO:0007669"/>
    <property type="project" value="InterPro"/>
</dbReference>
<organism evidence="2 3">
    <name type="scientific">Punica granatum</name>
    <name type="common">Pomegranate</name>
    <dbReference type="NCBI Taxonomy" id="22663"/>
    <lineage>
        <taxon>Eukaryota</taxon>
        <taxon>Viridiplantae</taxon>
        <taxon>Streptophyta</taxon>
        <taxon>Embryophyta</taxon>
        <taxon>Tracheophyta</taxon>
        <taxon>Spermatophyta</taxon>
        <taxon>Magnoliopsida</taxon>
        <taxon>eudicotyledons</taxon>
        <taxon>Gunneridae</taxon>
        <taxon>Pentapetalae</taxon>
        <taxon>rosids</taxon>
        <taxon>malvids</taxon>
        <taxon>Myrtales</taxon>
        <taxon>Lythraceae</taxon>
        <taxon>Punica</taxon>
    </lineage>
</organism>
<name>A0A218Y4A1_PUNGR</name>
<reference evidence="3" key="1">
    <citation type="journal article" date="2017" name="Plant J.">
        <title>The pomegranate (Punica granatum L.) genome and the genomics of punicalagin biosynthesis.</title>
        <authorList>
            <person name="Qin G."/>
            <person name="Xu C."/>
            <person name="Ming R."/>
            <person name="Tang H."/>
            <person name="Guyot R."/>
            <person name="Kramer E.M."/>
            <person name="Hu Y."/>
            <person name="Yi X."/>
            <person name="Qi Y."/>
            <person name="Xu X."/>
            <person name="Gao Z."/>
            <person name="Pan H."/>
            <person name="Jian J."/>
            <person name="Tian Y."/>
            <person name="Yue Z."/>
            <person name="Xu Y."/>
        </authorList>
    </citation>
    <scope>NUCLEOTIDE SEQUENCE [LARGE SCALE GENOMIC DNA]</scope>
    <source>
        <strain evidence="3">cv. Dabenzi</strain>
    </source>
</reference>
<feature type="region of interest" description="Disordered" evidence="1">
    <location>
        <begin position="1"/>
        <end position="102"/>
    </location>
</feature>
<feature type="compositionally biased region" description="Basic and acidic residues" evidence="1">
    <location>
        <begin position="559"/>
        <end position="571"/>
    </location>
</feature>
<feature type="region of interest" description="Disordered" evidence="1">
    <location>
        <begin position="710"/>
        <end position="748"/>
    </location>
</feature>
<dbReference type="EMBL" id="MTKT01000299">
    <property type="protein sequence ID" value="OWM91362.1"/>
    <property type="molecule type" value="Genomic_DNA"/>
</dbReference>
<feature type="region of interest" description="Disordered" evidence="1">
    <location>
        <begin position="277"/>
        <end position="299"/>
    </location>
</feature>
<dbReference type="InterPro" id="IPR010433">
    <property type="entry name" value="EIF-4B_pln"/>
</dbReference>
<dbReference type="GO" id="GO:0003729">
    <property type="term" value="F:mRNA binding"/>
    <property type="evidence" value="ECO:0007669"/>
    <property type="project" value="TreeGrafter"/>
</dbReference>
<feature type="compositionally biased region" description="Basic and acidic residues" evidence="1">
    <location>
        <begin position="281"/>
        <end position="299"/>
    </location>
</feature>
<sequence length="748" mass="83569">MSKKKAGGSTMTLKDFHGGSIPSDLPLPSAPGSPVRPSDRPGYDRPASWGNPAGRSDLRSRLNTGTRNFDDKTPFLTPIGRNFDEDERKPLDGVSAPRRMISDDSFRASAGRLELKPQQFSPGRPLGQQGPAQVSPLPSQISYSGRVSGGQPGSVGSQNVYANSGPGVTGSVTNPWATRKEPTGVAESVQPAWSASSATSKLIHASALEKVSSGRWQSKQSIPHEADVEVIKHAEEPGLTSKGYDDAKYSSRVDAVGVREYVDGALPRQMERSLTIGEGVRGARREMSDGEMREEPFYSDEKERNAVIYGEAYQLGHAEGRIVRPEFQRPMSAEAVERPRLRLLPRTKPVENPEQPFAELKQRPESAHSENISAPGVESGSQTVERPKLNLKPRSQPVEHSEGIADRDRSSVFGGARPRELVLKARGVDDVNIDNYDLGQSSERAKQVGTKTERAPGNVTPTHYGEKSERLSVDQRNGRKFERKDQQAEDRSDAQRRNWRNENRRNTRDNTDRQQQQQHHHNQQERRPSPEIWRKPIMDEPNSQSPEPGVRSSVFGGARPRELVLKARGVDDVNIDNYDLGQSSERAKQVGTKTERAPGNVTPTHYGEKSERLSVDQRNGRKFERKDQQAEDRSDAQRRNWRNENRRNTRDNTDRQQQQQHHHNQQERRPSPEIWRKPIMDEPNSQSPEPGVRFGKAASAAELAQAFSRPYSAPKAPDQLRTFQGQSQGQIPFSRLTGQAPRTQINGY</sequence>
<feature type="compositionally biased region" description="Polar residues" evidence="1">
    <location>
        <begin position="130"/>
        <end position="143"/>
    </location>
</feature>
<feature type="region of interest" description="Disordered" evidence="1">
    <location>
        <begin position="117"/>
        <end position="193"/>
    </location>
</feature>
<feature type="compositionally biased region" description="Basic and acidic residues" evidence="1">
    <location>
        <begin position="522"/>
        <end position="538"/>
    </location>
</feature>
<feature type="compositionally biased region" description="Basic and acidic residues" evidence="1">
    <location>
        <begin position="664"/>
        <end position="680"/>
    </location>
</feature>
<feature type="compositionally biased region" description="Basic and acidic residues" evidence="1">
    <location>
        <begin position="585"/>
        <end position="596"/>
    </location>
</feature>
<dbReference type="PANTHER" id="PTHR32091:SF4">
    <property type="entry name" value="OS07G0546100 PROTEIN"/>
    <property type="match status" value="1"/>
</dbReference>
<feature type="compositionally biased region" description="Basic and acidic residues" evidence="1">
    <location>
        <begin position="82"/>
        <end position="91"/>
    </location>
</feature>
<gene>
    <name evidence="2" type="ORF">CDL15_Pgr000306</name>
</gene>
<dbReference type="PANTHER" id="PTHR32091">
    <property type="entry name" value="EUKARYOTIC TRANSLATION INITIATION FACTOR 4B"/>
    <property type="match status" value="1"/>
</dbReference>